<evidence type="ECO:0000313" key="3">
    <source>
        <dbReference type="Proteomes" id="UP000703661"/>
    </source>
</evidence>
<feature type="compositionally biased region" description="Low complexity" evidence="1">
    <location>
        <begin position="24"/>
        <end position="34"/>
    </location>
</feature>
<comment type="caution">
    <text evidence="2">The sequence shown here is derived from an EMBL/GenBank/DDBJ whole genome shotgun (WGS) entry which is preliminary data.</text>
</comment>
<dbReference type="Proteomes" id="UP000703661">
    <property type="component" value="Unassembled WGS sequence"/>
</dbReference>
<organism evidence="2 3">
    <name type="scientific">Entomortierella chlamydospora</name>
    <dbReference type="NCBI Taxonomy" id="101097"/>
    <lineage>
        <taxon>Eukaryota</taxon>
        <taxon>Fungi</taxon>
        <taxon>Fungi incertae sedis</taxon>
        <taxon>Mucoromycota</taxon>
        <taxon>Mortierellomycotina</taxon>
        <taxon>Mortierellomycetes</taxon>
        <taxon>Mortierellales</taxon>
        <taxon>Mortierellaceae</taxon>
        <taxon>Entomortierella</taxon>
    </lineage>
</organism>
<feature type="non-terminal residue" evidence="2">
    <location>
        <position position="1"/>
    </location>
</feature>
<dbReference type="AlphaFoldDB" id="A0A9P6MG49"/>
<sequence length="52" mass="6233">RFRAEDFKREPELAHGLDEQAKSQQEQRTQSAQQKEIMVKQLELQKQMADQF</sequence>
<feature type="compositionally biased region" description="Basic and acidic residues" evidence="1">
    <location>
        <begin position="1"/>
        <end position="21"/>
    </location>
</feature>
<gene>
    <name evidence="2" type="ORF">BGZ80_006877</name>
</gene>
<keyword evidence="3" id="KW-1185">Reference proteome</keyword>
<name>A0A9P6MG49_9FUNG</name>
<accession>A0A9P6MG49</accession>
<evidence type="ECO:0000256" key="1">
    <source>
        <dbReference type="SAM" id="MobiDB-lite"/>
    </source>
</evidence>
<feature type="region of interest" description="Disordered" evidence="1">
    <location>
        <begin position="1"/>
        <end position="34"/>
    </location>
</feature>
<protein>
    <submittedName>
        <fullName evidence="2">Uncharacterized protein</fullName>
    </submittedName>
</protein>
<evidence type="ECO:0000313" key="2">
    <source>
        <dbReference type="EMBL" id="KAF9998048.1"/>
    </source>
</evidence>
<reference evidence="2" key="1">
    <citation type="journal article" date="2020" name="Fungal Divers.">
        <title>Resolving the Mortierellaceae phylogeny through synthesis of multi-gene phylogenetics and phylogenomics.</title>
        <authorList>
            <person name="Vandepol N."/>
            <person name="Liber J."/>
            <person name="Desiro A."/>
            <person name="Na H."/>
            <person name="Kennedy M."/>
            <person name="Barry K."/>
            <person name="Grigoriev I.V."/>
            <person name="Miller A.N."/>
            <person name="O'Donnell K."/>
            <person name="Stajich J.E."/>
            <person name="Bonito G."/>
        </authorList>
    </citation>
    <scope>NUCLEOTIDE SEQUENCE</scope>
    <source>
        <strain evidence="2">NRRL 2769</strain>
    </source>
</reference>
<dbReference type="EMBL" id="JAAAID010003422">
    <property type="protein sequence ID" value="KAF9998048.1"/>
    <property type="molecule type" value="Genomic_DNA"/>
</dbReference>
<proteinExistence type="predicted"/>